<feature type="compositionally biased region" description="Low complexity" evidence="1">
    <location>
        <begin position="452"/>
        <end position="471"/>
    </location>
</feature>
<feature type="region of interest" description="Disordered" evidence="1">
    <location>
        <begin position="1"/>
        <end position="29"/>
    </location>
</feature>
<sequence length="618" mass="66467">MTTRSTGAPPTDEHAKPEQASDDRRPGDRGRWRWPRLEWTVATLGSLLLAVVLTWPTLRHPATTIPGDLGDPTLQAWQVAWSGHALLSDPTNLWNSNTFYPERYTYAYSDTLLGYAPFGMLGSGFEAAVIRYNVLYVLLHALAFLGAYALARQLGANRWGGAFAGIAWAYAPWRLAHSGHLNILSSGGIALALAMLARGHGWSLRHGYRPERRRPGWALAGWLVAAWQISLGFGIGLPLVYFLLAAVLVAAGCYGWSWWRKRERPPFGRRLLLADLGGGAVFGAVTLLLGLVYLRVVDLNPQAERTLDWTKMFSPPLIGFVTAPADSWLWGERHAAAREQLSWPPEMALLPGMTVIGLAAAGLFVSAFPFRHRIALGLGVLGTVLLGLGATLGGDGDPGYLTLSTLLPGWDALRTPGRMMHWTSLLLAVLAAGLVTALAPSSDKASDKASEQPSDQSSAPPSDPLPDQSSPRRWTRMLMPVLLLVPLALVTLEGVNRTPHPTVPRPPAAMQAAPEPMLVLPAGGVGDLTVMLWTTDGFPRVTNGLGGFEPVTQAQTRIAVASFPDAGSVAYLRGIGVRSVLAVPSRAAGTPWEGIEARPVDGLGITREDHDGALVYRL</sequence>
<keyword evidence="4" id="KW-1185">Reference proteome</keyword>
<dbReference type="RefSeq" id="WP_167943567.1">
    <property type="nucleotide sequence ID" value="NZ_CP130472.1"/>
</dbReference>
<evidence type="ECO:0000256" key="2">
    <source>
        <dbReference type="SAM" id="Phobius"/>
    </source>
</evidence>
<feature type="transmembrane region" description="Helical" evidence="2">
    <location>
        <begin position="179"/>
        <end position="197"/>
    </location>
</feature>
<feature type="region of interest" description="Disordered" evidence="1">
    <location>
        <begin position="442"/>
        <end position="471"/>
    </location>
</feature>
<dbReference type="KEGG" id="mprn:Q3V37_19030"/>
<feature type="transmembrane region" description="Helical" evidence="2">
    <location>
        <begin position="129"/>
        <end position="149"/>
    </location>
</feature>
<feature type="transmembrane region" description="Helical" evidence="2">
    <location>
        <begin position="241"/>
        <end position="259"/>
    </location>
</feature>
<keyword evidence="2" id="KW-0812">Transmembrane</keyword>
<protein>
    <recommendedName>
        <fullName evidence="5">Glycosyltransferase RgtA/B/C/D-like domain-containing protein</fullName>
    </recommendedName>
</protein>
<evidence type="ECO:0000256" key="1">
    <source>
        <dbReference type="SAM" id="MobiDB-lite"/>
    </source>
</evidence>
<feature type="transmembrane region" description="Helical" evidence="2">
    <location>
        <begin position="217"/>
        <end position="235"/>
    </location>
</feature>
<keyword evidence="2" id="KW-0472">Membrane</keyword>
<accession>A0AAJ6HRX2</accession>
<evidence type="ECO:0008006" key="5">
    <source>
        <dbReference type="Google" id="ProtNLM"/>
    </source>
</evidence>
<gene>
    <name evidence="3" type="ORF">Q3V37_19030</name>
</gene>
<name>A0AAJ6HRX2_9ACTN</name>
<dbReference type="EMBL" id="CP130472">
    <property type="protein sequence ID" value="WLS43495.1"/>
    <property type="molecule type" value="Genomic_DNA"/>
</dbReference>
<feature type="transmembrane region" description="Helical" evidence="2">
    <location>
        <begin position="39"/>
        <end position="58"/>
    </location>
</feature>
<organism evidence="3 4">
    <name type="scientific">Micromonospora profundi</name>
    <dbReference type="NCBI Taxonomy" id="1420889"/>
    <lineage>
        <taxon>Bacteria</taxon>
        <taxon>Bacillati</taxon>
        <taxon>Actinomycetota</taxon>
        <taxon>Actinomycetes</taxon>
        <taxon>Micromonosporales</taxon>
        <taxon>Micromonosporaceae</taxon>
        <taxon>Micromonospora</taxon>
    </lineage>
</organism>
<keyword evidence="2" id="KW-1133">Transmembrane helix</keyword>
<proteinExistence type="predicted"/>
<feature type="transmembrane region" description="Helical" evidence="2">
    <location>
        <begin position="375"/>
        <end position="394"/>
    </location>
</feature>
<reference evidence="3 4" key="1">
    <citation type="submission" date="2023-07" db="EMBL/GenBank/DDBJ databases">
        <title>Micromonospora profundi TRM 95458 converts glycerol to a new osmotic compound.</title>
        <authorList>
            <person name="Lu D."/>
        </authorList>
    </citation>
    <scope>NUCLEOTIDE SEQUENCE [LARGE SCALE GENOMIC DNA]</scope>
    <source>
        <strain evidence="3 4">TRM95458</strain>
    </source>
</reference>
<evidence type="ECO:0000313" key="3">
    <source>
        <dbReference type="EMBL" id="WLS43495.1"/>
    </source>
</evidence>
<feature type="transmembrane region" description="Helical" evidence="2">
    <location>
        <begin position="348"/>
        <end position="368"/>
    </location>
</feature>
<dbReference type="AlphaFoldDB" id="A0AAJ6HRX2"/>
<feature type="transmembrane region" description="Helical" evidence="2">
    <location>
        <begin position="271"/>
        <end position="294"/>
    </location>
</feature>
<evidence type="ECO:0000313" key="4">
    <source>
        <dbReference type="Proteomes" id="UP001235874"/>
    </source>
</evidence>
<dbReference type="Proteomes" id="UP001235874">
    <property type="component" value="Chromosome"/>
</dbReference>
<feature type="transmembrane region" description="Helical" evidence="2">
    <location>
        <begin position="156"/>
        <end position="173"/>
    </location>
</feature>
<feature type="transmembrane region" description="Helical" evidence="2">
    <location>
        <begin position="419"/>
        <end position="439"/>
    </location>
</feature>
<feature type="compositionally biased region" description="Basic and acidic residues" evidence="1">
    <location>
        <begin position="11"/>
        <end position="29"/>
    </location>
</feature>